<keyword evidence="5" id="KW-1185">Reference proteome</keyword>
<evidence type="ECO:0000256" key="1">
    <source>
        <dbReference type="SAM" id="MobiDB-lite"/>
    </source>
</evidence>
<dbReference type="GO" id="GO:0031293">
    <property type="term" value="P:membrane protein intracellular domain proteolysis"/>
    <property type="evidence" value="ECO:0007669"/>
    <property type="project" value="TreeGrafter"/>
</dbReference>
<feature type="domain" description="CzcB-like barrel-sandwich hybrid" evidence="3">
    <location>
        <begin position="456"/>
        <end position="573"/>
    </location>
</feature>
<feature type="transmembrane region" description="Helical" evidence="2">
    <location>
        <begin position="278"/>
        <end position="299"/>
    </location>
</feature>
<dbReference type="GO" id="GO:0005737">
    <property type="term" value="C:cytoplasm"/>
    <property type="evidence" value="ECO:0007669"/>
    <property type="project" value="TreeGrafter"/>
</dbReference>
<feature type="transmembrane region" description="Helical" evidence="2">
    <location>
        <begin position="223"/>
        <end position="241"/>
    </location>
</feature>
<evidence type="ECO:0000313" key="5">
    <source>
        <dbReference type="Proteomes" id="UP000325286"/>
    </source>
</evidence>
<proteinExistence type="predicted"/>
<feature type="transmembrane region" description="Helical" evidence="2">
    <location>
        <begin position="379"/>
        <end position="396"/>
    </location>
</feature>
<feature type="transmembrane region" description="Helical" evidence="2">
    <location>
        <begin position="416"/>
        <end position="434"/>
    </location>
</feature>
<dbReference type="EMBL" id="CP042914">
    <property type="protein sequence ID" value="QEG38075.1"/>
    <property type="molecule type" value="Genomic_DNA"/>
</dbReference>
<evidence type="ECO:0000256" key="2">
    <source>
        <dbReference type="SAM" id="Phobius"/>
    </source>
</evidence>
<evidence type="ECO:0000259" key="3">
    <source>
        <dbReference type="Pfam" id="PF25973"/>
    </source>
</evidence>
<sequence>MPVTPPACVDITNSRPRVRDDLQITVHRDRQGEPWFRIVRPRAARSQRERFLRVGTAEYALLSHCDGQRTLEQARTAAALQHDPQRLSPERVEALLLWAQREGLLTGDHQQDDAARQAQTSGKQSLTWIRVPLLHGGPWLNSLVRLTGWVFSPLFALLAVTLWGLAMGVAISDYARLTEDLRAILTPAGWLRLAIVWVGLKLIHEAAHAISCHKFGGRVGEIGVAWMIVAPVAYVDLTDVYRIPSRWRRMVTSLAGVYVELTVAAVALLGWSQTHSPTAAYLLSTIAMTAGLASVLFNLNPLMRLDGYFALTDWLDRPNLATDAQATLRGAVAWLCLGIRPKRTHFGGSAWGLLVYGIGSLGYRISVITALLIAGIQMYQQAGMLLAAIVIVTLLARPLYQTLRSVVMTTRQRPAALLRLTGVVALVAAVSLAATRIPYPSETGWEAVTEFVDDAPVRAQAAGFVAQVHVRDGQSVQAGEPLVVLENRSLAVQLAAARAQWQTALANSRYHRQQHETGQAIANQRTAAALGQRVEDLQSQIEHLTVRAPRAGVVIAEDLEHSLGQWTDEGQAIGYVVDPAAIKAIVAVPQSKLDGLSDRLQQPLQVVVGEQRIPATLISIAEQTSSVAPHPCLAATAGGPLATRPQEDPRAGELLEPHLKLEVRLTQPPRSARGGQPARVVSQQR</sequence>
<protein>
    <submittedName>
        <fullName evidence="4">HlyD family secretion protein</fullName>
    </submittedName>
</protein>
<accession>A0A5B9QKK7</accession>
<dbReference type="GO" id="GO:0016020">
    <property type="term" value="C:membrane"/>
    <property type="evidence" value="ECO:0007669"/>
    <property type="project" value="InterPro"/>
</dbReference>
<dbReference type="GO" id="GO:0004222">
    <property type="term" value="F:metalloendopeptidase activity"/>
    <property type="evidence" value="ECO:0007669"/>
    <property type="project" value="InterPro"/>
</dbReference>
<dbReference type="PANTHER" id="PTHR13325">
    <property type="entry name" value="PROTEASE M50 MEMBRANE-BOUND TRANSCRIPTION FACTOR SITE 2 PROTEASE"/>
    <property type="match status" value="1"/>
</dbReference>
<dbReference type="SUPFAM" id="SSF111369">
    <property type="entry name" value="HlyD-like secretion proteins"/>
    <property type="match status" value="1"/>
</dbReference>
<reference evidence="4 5" key="1">
    <citation type="submission" date="2019-08" db="EMBL/GenBank/DDBJ databases">
        <title>Deep-cultivation of Planctomycetes and their phenomic and genomic characterization uncovers novel biology.</title>
        <authorList>
            <person name="Wiegand S."/>
            <person name="Jogler M."/>
            <person name="Boedeker C."/>
            <person name="Pinto D."/>
            <person name="Vollmers J."/>
            <person name="Rivas-Marin E."/>
            <person name="Kohn T."/>
            <person name="Peeters S.H."/>
            <person name="Heuer A."/>
            <person name="Rast P."/>
            <person name="Oberbeckmann S."/>
            <person name="Bunk B."/>
            <person name="Jeske O."/>
            <person name="Meyerdierks A."/>
            <person name="Storesund J.E."/>
            <person name="Kallscheuer N."/>
            <person name="Luecker S."/>
            <person name="Lage O.M."/>
            <person name="Pohl T."/>
            <person name="Merkel B.J."/>
            <person name="Hornburger P."/>
            <person name="Mueller R.-W."/>
            <person name="Bruemmer F."/>
            <person name="Labrenz M."/>
            <person name="Spormann A.M."/>
            <person name="Op den Camp H."/>
            <person name="Overmann J."/>
            <person name="Amann R."/>
            <person name="Jetten M.S.M."/>
            <person name="Mascher T."/>
            <person name="Medema M.H."/>
            <person name="Devos D.P."/>
            <person name="Kaster A.-K."/>
            <person name="Ovreas L."/>
            <person name="Rohde M."/>
            <person name="Galperin M.Y."/>
            <person name="Jogler C."/>
        </authorList>
    </citation>
    <scope>NUCLEOTIDE SEQUENCE [LARGE SCALE GENOMIC DNA]</scope>
    <source>
        <strain evidence="4 5">UC8</strain>
    </source>
</reference>
<gene>
    <name evidence="4" type="ORF">UC8_00280</name>
</gene>
<dbReference type="RefSeq" id="WP_068136015.1">
    <property type="nucleotide sequence ID" value="NZ_CP042914.1"/>
</dbReference>
<dbReference type="Gene3D" id="1.10.287.470">
    <property type="entry name" value="Helix hairpin bin"/>
    <property type="match status" value="1"/>
</dbReference>
<dbReference type="InterPro" id="IPR058647">
    <property type="entry name" value="BSH_CzcB-like"/>
</dbReference>
<dbReference type="Pfam" id="PF25973">
    <property type="entry name" value="BSH_CzcB"/>
    <property type="match status" value="1"/>
</dbReference>
<evidence type="ECO:0000313" key="4">
    <source>
        <dbReference type="EMBL" id="QEG38075.1"/>
    </source>
</evidence>
<dbReference type="AlphaFoldDB" id="A0A5B9QKK7"/>
<dbReference type="PANTHER" id="PTHR13325:SF3">
    <property type="entry name" value="MEMBRANE-BOUND TRANSCRIPTION FACTOR SITE-2 PROTEASE"/>
    <property type="match status" value="1"/>
</dbReference>
<dbReference type="KEGG" id="rul:UC8_00280"/>
<feature type="transmembrane region" description="Helical" evidence="2">
    <location>
        <begin position="183"/>
        <end position="203"/>
    </location>
</feature>
<keyword evidence="2" id="KW-1133">Transmembrane helix</keyword>
<feature type="transmembrane region" description="Helical" evidence="2">
    <location>
        <begin position="149"/>
        <end position="171"/>
    </location>
</feature>
<keyword evidence="2" id="KW-0472">Membrane</keyword>
<feature type="region of interest" description="Disordered" evidence="1">
    <location>
        <begin position="662"/>
        <end position="685"/>
    </location>
</feature>
<name>A0A5B9QKK7_9BACT</name>
<feature type="transmembrane region" description="Helical" evidence="2">
    <location>
        <begin position="350"/>
        <end position="373"/>
    </location>
</feature>
<dbReference type="Proteomes" id="UP000325286">
    <property type="component" value="Chromosome"/>
</dbReference>
<keyword evidence="2" id="KW-0812">Transmembrane</keyword>
<feature type="transmembrane region" description="Helical" evidence="2">
    <location>
        <begin position="253"/>
        <end position="272"/>
    </location>
</feature>
<dbReference type="InterPro" id="IPR001193">
    <property type="entry name" value="MBTPS2"/>
</dbReference>
<dbReference type="Gene3D" id="2.40.50.100">
    <property type="match status" value="1"/>
</dbReference>
<dbReference type="OrthoDB" id="9759690at2"/>
<organism evidence="4 5">
    <name type="scientific">Roseimaritima ulvae</name>
    <dbReference type="NCBI Taxonomy" id="980254"/>
    <lineage>
        <taxon>Bacteria</taxon>
        <taxon>Pseudomonadati</taxon>
        <taxon>Planctomycetota</taxon>
        <taxon>Planctomycetia</taxon>
        <taxon>Pirellulales</taxon>
        <taxon>Pirellulaceae</taxon>
        <taxon>Roseimaritima</taxon>
    </lineage>
</organism>